<protein>
    <submittedName>
        <fullName evidence="1">Uncharacterized protein</fullName>
    </submittedName>
</protein>
<accession>A6GH74</accession>
<keyword evidence="2" id="KW-1185">Reference proteome</keyword>
<dbReference type="OrthoDB" id="5490261at2"/>
<organism evidence="1 2">
    <name type="scientific">Plesiocystis pacifica SIR-1</name>
    <dbReference type="NCBI Taxonomy" id="391625"/>
    <lineage>
        <taxon>Bacteria</taxon>
        <taxon>Pseudomonadati</taxon>
        <taxon>Myxococcota</taxon>
        <taxon>Polyangia</taxon>
        <taxon>Nannocystales</taxon>
        <taxon>Nannocystaceae</taxon>
        <taxon>Plesiocystis</taxon>
    </lineage>
</organism>
<sequence length="674" mass="71364">MSAASSFPHALPSLLLTGCLGLSACAGIGQSKNPGAEVVAAGWIDDATVGTPAAAEPERLALLAQAGLEGRILRLDRLLDLYDGARFAGDKDARDSLWQALGPYSSSRGIDASREVVLRLLEEAYALEDLAASTEAATPGSVDEEDQRFIADAIMLLSADMFLPDSAEALITQTLAYRVLTETGHPRVADNAQWRIYDHVRGVLVEAVEIGPELRDEVAVHALYTVREDLSPWLEDLAPHAQPPLPSPAQLWALLEAPRDALAQTPRWQAVVASRSEEETQLRETVLALLPQPRDPSWTLPELPRGTGHRESLAPVVLLRPGEAVLDPGGEAAQTFTVGMGGPDPLRAGIEGLLARDGRGTLLVAAHPELPAPEYADALAAMVEVRAATLEFAVHEPRLEGASEDGSEAGAATLALPMLVARANDLNPGARALRGARIHVQLSGRGPRVRVDGEWLGAAPGLPSDVKNLAQALHHAFPRERAVSLSIAPGVQHRQLIDLLAVLTGGVDSPFLAVGWLPDEPIVAQAELPASGSERASDATLAKRAALTRRALQSRLVFPALELSPGAKATPVLAPDGEARMKVAAEALFACMPELEAPLPKDGLSLELRFEKGRFTRASADAGRRLGRSHKEQLGAVEACARERLIGLSVPLNPELPAAEVPASLDVTVVFTGV</sequence>
<dbReference type="STRING" id="391625.PPSIR1_11075"/>
<dbReference type="EMBL" id="ABCS01000115">
    <property type="protein sequence ID" value="EDM74796.1"/>
    <property type="molecule type" value="Genomic_DNA"/>
</dbReference>
<dbReference type="AlphaFoldDB" id="A6GH74"/>
<dbReference type="Proteomes" id="UP000005801">
    <property type="component" value="Unassembled WGS sequence"/>
</dbReference>
<evidence type="ECO:0000313" key="1">
    <source>
        <dbReference type="EMBL" id="EDM74796.1"/>
    </source>
</evidence>
<reference evidence="1 2" key="1">
    <citation type="submission" date="2007-06" db="EMBL/GenBank/DDBJ databases">
        <authorList>
            <person name="Shimkets L."/>
            <person name="Ferriera S."/>
            <person name="Johnson J."/>
            <person name="Kravitz S."/>
            <person name="Beeson K."/>
            <person name="Sutton G."/>
            <person name="Rogers Y.-H."/>
            <person name="Friedman R."/>
            <person name="Frazier M."/>
            <person name="Venter J.C."/>
        </authorList>
    </citation>
    <scope>NUCLEOTIDE SEQUENCE [LARGE SCALE GENOMIC DNA]</scope>
    <source>
        <strain evidence="1 2">SIR-1</strain>
    </source>
</reference>
<dbReference type="RefSeq" id="WP_006976061.1">
    <property type="nucleotide sequence ID" value="NZ_ABCS01000115.1"/>
</dbReference>
<comment type="caution">
    <text evidence="1">The sequence shown here is derived from an EMBL/GenBank/DDBJ whole genome shotgun (WGS) entry which is preliminary data.</text>
</comment>
<gene>
    <name evidence="1" type="ORF">PPSIR1_11075</name>
</gene>
<proteinExistence type="predicted"/>
<evidence type="ECO:0000313" key="2">
    <source>
        <dbReference type="Proteomes" id="UP000005801"/>
    </source>
</evidence>
<name>A6GH74_9BACT</name>